<dbReference type="SUPFAM" id="SSF53163">
    <property type="entry name" value="HybD-like"/>
    <property type="match status" value="1"/>
</dbReference>
<evidence type="ECO:0000256" key="8">
    <source>
        <dbReference type="ARBA" id="ARBA00067626"/>
    </source>
</evidence>
<evidence type="ECO:0000313" key="11">
    <source>
        <dbReference type="Proteomes" id="UP001193501"/>
    </source>
</evidence>
<dbReference type="NCBIfam" id="TIGR00140">
    <property type="entry name" value="hupD"/>
    <property type="match status" value="1"/>
</dbReference>
<sequence length="203" mass="21782">MRVLILGIGNVLWADEGFGPRCVEALAESHSMPDNVRLLDGGTQGLYLLPFLEEAEAMVVFDAIDYGLPPGTLRLIEGDEVPAFMGAKKMSLHQTGFQDVVATAKLLDRCPPRMVLIGCQPVELEDFGGGLRPETAARIPEAIAMALAVLARWGITVTPGRTATDDLADASIRRAAYETGRPSEAEACRIGDARFFPTSVEPA</sequence>
<evidence type="ECO:0000256" key="4">
    <source>
        <dbReference type="ARBA" id="ARBA00022723"/>
    </source>
</evidence>
<evidence type="ECO:0000256" key="9">
    <source>
        <dbReference type="PIRSR" id="PIRSR604419-1"/>
    </source>
</evidence>
<dbReference type="GO" id="GO:0016485">
    <property type="term" value="P:protein processing"/>
    <property type="evidence" value="ECO:0007669"/>
    <property type="project" value="InterPro"/>
</dbReference>
<organism evidence="10 11">
    <name type="scientific">Stagnihabitans tardus</name>
    <dbReference type="NCBI Taxonomy" id="2699202"/>
    <lineage>
        <taxon>Bacteria</taxon>
        <taxon>Pseudomonadati</taxon>
        <taxon>Pseudomonadota</taxon>
        <taxon>Alphaproteobacteria</taxon>
        <taxon>Rhodobacterales</taxon>
        <taxon>Paracoccaceae</taxon>
        <taxon>Stagnihabitans</taxon>
    </lineage>
</organism>
<dbReference type="NCBIfam" id="TIGR00072">
    <property type="entry name" value="hydrog_prot"/>
    <property type="match status" value="1"/>
</dbReference>
<dbReference type="GO" id="GO:0046872">
    <property type="term" value="F:metal ion binding"/>
    <property type="evidence" value="ECO:0007669"/>
    <property type="project" value="UniProtKB-KW"/>
</dbReference>
<evidence type="ECO:0000256" key="2">
    <source>
        <dbReference type="ARBA" id="ARBA00022596"/>
    </source>
</evidence>
<dbReference type="RefSeq" id="WP_168775086.1">
    <property type="nucleotide sequence ID" value="NZ_JAABNR010000010.1"/>
</dbReference>
<evidence type="ECO:0000256" key="3">
    <source>
        <dbReference type="ARBA" id="ARBA00022670"/>
    </source>
</evidence>
<keyword evidence="2 9" id="KW-0533">Nickel</keyword>
<keyword evidence="11" id="KW-1185">Reference proteome</keyword>
<dbReference type="InterPro" id="IPR004419">
    <property type="entry name" value="Pept_A31_hyd_express"/>
</dbReference>
<dbReference type="AlphaFoldDB" id="A0AAE4YE85"/>
<feature type="binding site" evidence="9">
    <location>
        <position position="62"/>
    </location>
    <ligand>
        <name>Ni(2+)</name>
        <dbReference type="ChEBI" id="CHEBI:49786"/>
    </ligand>
</feature>
<keyword evidence="3" id="KW-0645">Protease</keyword>
<evidence type="ECO:0000256" key="6">
    <source>
        <dbReference type="ARBA" id="ARBA00022801"/>
    </source>
</evidence>
<dbReference type="PANTHER" id="PTHR30302">
    <property type="entry name" value="HYDROGENASE 1 MATURATION PROTEASE"/>
    <property type="match status" value="1"/>
</dbReference>
<dbReference type="CDD" id="cd06062">
    <property type="entry name" value="H2MP_MemB-H2up"/>
    <property type="match status" value="1"/>
</dbReference>
<protein>
    <recommendedName>
        <fullName evidence="8">Hydrogenase expression/formation protein HupD</fullName>
    </recommendedName>
</protein>
<evidence type="ECO:0000256" key="7">
    <source>
        <dbReference type="ARBA" id="ARBA00058324"/>
    </source>
</evidence>
<dbReference type="Gene3D" id="3.40.50.1450">
    <property type="entry name" value="HybD-like"/>
    <property type="match status" value="1"/>
</dbReference>
<accession>A0AAE4YE85</accession>
<comment type="caution">
    <text evidence="10">The sequence shown here is derived from an EMBL/GenBank/DDBJ whole genome shotgun (WGS) entry which is preliminary data.</text>
</comment>
<reference evidence="10" key="1">
    <citation type="submission" date="2020-01" db="EMBL/GenBank/DDBJ databases">
        <authorList>
            <person name="Chen W.-M."/>
        </authorList>
    </citation>
    <scope>NUCLEOTIDE SEQUENCE</scope>
    <source>
        <strain evidence="10">CYK-10</strain>
    </source>
</reference>
<dbReference type="InterPro" id="IPR023430">
    <property type="entry name" value="Pept_HybD-like_dom_sf"/>
</dbReference>
<evidence type="ECO:0000313" key="10">
    <source>
        <dbReference type="EMBL" id="NBZ88270.1"/>
    </source>
</evidence>
<dbReference type="FunFam" id="3.40.50.1450:FF:000002">
    <property type="entry name" value="Hydrogenase 1 maturation protease"/>
    <property type="match status" value="1"/>
</dbReference>
<name>A0AAE4YE85_9RHOB</name>
<dbReference type="EMBL" id="JAABNR010000010">
    <property type="protein sequence ID" value="NBZ88270.1"/>
    <property type="molecule type" value="Genomic_DNA"/>
</dbReference>
<feature type="binding site" evidence="9">
    <location>
        <position position="16"/>
    </location>
    <ligand>
        <name>Ni(2+)</name>
        <dbReference type="ChEBI" id="CHEBI:49786"/>
    </ligand>
</feature>
<gene>
    <name evidence="10" type="primary">hybD</name>
    <name evidence="10" type="ORF">GV832_11825</name>
</gene>
<dbReference type="Pfam" id="PF01750">
    <property type="entry name" value="HycI"/>
    <property type="match status" value="1"/>
</dbReference>
<evidence type="ECO:0000256" key="5">
    <source>
        <dbReference type="ARBA" id="ARBA00022750"/>
    </source>
</evidence>
<comment type="function">
    <text evidence="7">Not known. Could be involved in the processing of hydrogenase.</text>
</comment>
<dbReference type="GO" id="GO:0008047">
    <property type="term" value="F:enzyme activator activity"/>
    <property type="evidence" value="ECO:0007669"/>
    <property type="project" value="InterPro"/>
</dbReference>
<keyword evidence="5" id="KW-0064">Aspartyl protease</keyword>
<feature type="binding site" evidence="9">
    <location>
        <position position="93"/>
    </location>
    <ligand>
        <name>Ni(2+)</name>
        <dbReference type="ChEBI" id="CHEBI:49786"/>
    </ligand>
</feature>
<dbReference type="InterPro" id="IPR000671">
    <property type="entry name" value="Peptidase_A31"/>
</dbReference>
<proteinExistence type="inferred from homology"/>
<dbReference type="PRINTS" id="PR00446">
    <property type="entry name" value="HYDRGNUPTAKE"/>
</dbReference>
<dbReference type="Proteomes" id="UP001193501">
    <property type="component" value="Unassembled WGS sequence"/>
</dbReference>
<evidence type="ECO:0000256" key="1">
    <source>
        <dbReference type="ARBA" id="ARBA00006814"/>
    </source>
</evidence>
<dbReference type="GO" id="GO:0004190">
    <property type="term" value="F:aspartic-type endopeptidase activity"/>
    <property type="evidence" value="ECO:0007669"/>
    <property type="project" value="UniProtKB-KW"/>
</dbReference>
<keyword evidence="6" id="KW-0378">Hydrolase</keyword>
<keyword evidence="4 9" id="KW-0479">Metal-binding</keyword>
<dbReference type="PANTHER" id="PTHR30302:SF1">
    <property type="entry name" value="HYDROGENASE 2 MATURATION PROTEASE"/>
    <property type="match status" value="1"/>
</dbReference>
<comment type="similarity">
    <text evidence="1">Belongs to the peptidase A31 family.</text>
</comment>